<reference evidence="1" key="1">
    <citation type="submission" date="2021-08" db="EMBL/GenBank/DDBJ databases">
        <title>The first chromosome-level gecko genome reveals the dynamic sex chromosomes of Neotropical dwarf geckos (Sphaerodactylidae: Sphaerodactylus).</title>
        <authorList>
            <person name="Pinto B.J."/>
            <person name="Keating S.E."/>
            <person name="Gamble T."/>
        </authorList>
    </citation>
    <scope>NUCLEOTIDE SEQUENCE</scope>
    <source>
        <strain evidence="1">TG3544</strain>
    </source>
</reference>
<organism evidence="1 2">
    <name type="scientific">Sphaerodactylus townsendi</name>
    <dbReference type="NCBI Taxonomy" id="933632"/>
    <lineage>
        <taxon>Eukaryota</taxon>
        <taxon>Metazoa</taxon>
        <taxon>Chordata</taxon>
        <taxon>Craniata</taxon>
        <taxon>Vertebrata</taxon>
        <taxon>Euteleostomi</taxon>
        <taxon>Lepidosauria</taxon>
        <taxon>Squamata</taxon>
        <taxon>Bifurcata</taxon>
        <taxon>Gekkota</taxon>
        <taxon>Sphaerodactylidae</taxon>
        <taxon>Sphaerodactylus</taxon>
    </lineage>
</organism>
<dbReference type="Proteomes" id="UP000827872">
    <property type="component" value="Linkage Group LG04"/>
</dbReference>
<gene>
    <name evidence="1" type="ORF">K3G42_027934</name>
</gene>
<comment type="caution">
    <text evidence="1">The sequence shown here is derived from an EMBL/GenBank/DDBJ whole genome shotgun (WGS) entry which is preliminary data.</text>
</comment>
<accession>A0ACB8FKM6</accession>
<sequence length="197" mass="20978">MAGMLPAQEQTLAWGQDMEEVVQDMGRSPERSEHSPGMPIRCPALPSIGREGAPPASASRNPAVSVSASPEQQLRPDCGGCLGSLGRESRSTTCAPEAERRSLAAPGVPSGQSRRSPTAPRGPRCAEGTAARLAELGWAAKVKLSAREGCGEAERGMPRRPQEQRQPRRAPRQGRERRGSPVLLRAARPPDHVQSAL</sequence>
<proteinExistence type="predicted"/>
<name>A0ACB8FKM6_9SAUR</name>
<evidence type="ECO:0000313" key="1">
    <source>
        <dbReference type="EMBL" id="KAH8005455.1"/>
    </source>
</evidence>
<keyword evidence="2" id="KW-1185">Reference proteome</keyword>
<dbReference type="EMBL" id="CM037617">
    <property type="protein sequence ID" value="KAH8005455.1"/>
    <property type="molecule type" value="Genomic_DNA"/>
</dbReference>
<evidence type="ECO:0000313" key="2">
    <source>
        <dbReference type="Proteomes" id="UP000827872"/>
    </source>
</evidence>
<protein>
    <submittedName>
        <fullName evidence="1">Uncharacterized protein</fullName>
    </submittedName>
</protein>